<reference evidence="8" key="1">
    <citation type="submission" date="2023-03" db="EMBL/GenBank/DDBJ databases">
        <title>Actinoallomurus iriomotensis NBRC 103681.</title>
        <authorList>
            <person name="Ichikawa N."/>
            <person name="Sato H."/>
            <person name="Tonouchi N."/>
        </authorList>
    </citation>
    <scope>NUCLEOTIDE SEQUENCE</scope>
    <source>
        <strain evidence="8">NBRC 103681</strain>
    </source>
</reference>
<evidence type="ECO:0000256" key="2">
    <source>
        <dbReference type="ARBA" id="ARBA00022448"/>
    </source>
</evidence>
<feature type="transmembrane region" description="Helical" evidence="6">
    <location>
        <begin position="46"/>
        <end position="65"/>
    </location>
</feature>
<evidence type="ECO:0000313" key="9">
    <source>
        <dbReference type="Proteomes" id="UP001165135"/>
    </source>
</evidence>
<dbReference type="Gene3D" id="1.20.1250.20">
    <property type="entry name" value="MFS general substrate transporter like domains"/>
    <property type="match status" value="1"/>
</dbReference>
<evidence type="ECO:0000259" key="7">
    <source>
        <dbReference type="PROSITE" id="PS50850"/>
    </source>
</evidence>
<dbReference type="AlphaFoldDB" id="A0A9W6RIX3"/>
<dbReference type="GO" id="GO:0022857">
    <property type="term" value="F:transmembrane transporter activity"/>
    <property type="evidence" value="ECO:0007669"/>
    <property type="project" value="InterPro"/>
</dbReference>
<dbReference type="Proteomes" id="UP001165135">
    <property type="component" value="Unassembled WGS sequence"/>
</dbReference>
<dbReference type="InterPro" id="IPR020846">
    <property type="entry name" value="MFS_dom"/>
</dbReference>
<dbReference type="InterPro" id="IPR011701">
    <property type="entry name" value="MFS"/>
</dbReference>
<dbReference type="PANTHER" id="PTHR42718">
    <property type="entry name" value="MAJOR FACILITATOR SUPERFAMILY MULTIDRUG TRANSPORTER MFSC"/>
    <property type="match status" value="1"/>
</dbReference>
<dbReference type="GO" id="GO:0005886">
    <property type="term" value="C:plasma membrane"/>
    <property type="evidence" value="ECO:0007669"/>
    <property type="project" value="UniProtKB-SubCell"/>
</dbReference>
<evidence type="ECO:0000256" key="1">
    <source>
        <dbReference type="ARBA" id="ARBA00004651"/>
    </source>
</evidence>
<sequence>MPLYYQQSCGASVLHAGLLLAPRALGSALGLLFVGKLIDRTGAERSLTLTGMAMVTVGTIPYALAGPHTSQLLLGTALFVSGAGIGAVLMTAMTATYRELSAEQMAAATSASRIFQQVGGSFGTVVLAIILQHRLAATHEPSGAFHHAFAWALGLAVLALVPTLLLARRKNPTPDRD</sequence>
<dbReference type="SUPFAM" id="SSF103473">
    <property type="entry name" value="MFS general substrate transporter"/>
    <property type="match status" value="1"/>
</dbReference>
<name>A0A9W6RIX3_9ACTN</name>
<keyword evidence="5 6" id="KW-0472">Membrane</keyword>
<evidence type="ECO:0000256" key="6">
    <source>
        <dbReference type="SAM" id="Phobius"/>
    </source>
</evidence>
<feature type="domain" description="Major facilitator superfamily (MFS) profile" evidence="7">
    <location>
        <begin position="1"/>
        <end position="177"/>
    </location>
</feature>
<proteinExistence type="predicted"/>
<comment type="subcellular location">
    <subcellularLocation>
        <location evidence="1">Cell membrane</location>
        <topology evidence="1">Multi-pass membrane protein</topology>
    </subcellularLocation>
</comment>
<accession>A0A9W6RIX3</accession>
<dbReference type="Pfam" id="PF07690">
    <property type="entry name" value="MFS_1"/>
    <property type="match status" value="1"/>
</dbReference>
<feature type="transmembrane region" description="Helical" evidence="6">
    <location>
        <begin position="148"/>
        <end position="167"/>
    </location>
</feature>
<evidence type="ECO:0000256" key="3">
    <source>
        <dbReference type="ARBA" id="ARBA00022692"/>
    </source>
</evidence>
<evidence type="ECO:0000256" key="5">
    <source>
        <dbReference type="ARBA" id="ARBA00023136"/>
    </source>
</evidence>
<feature type="transmembrane region" description="Helical" evidence="6">
    <location>
        <begin position="12"/>
        <end position="34"/>
    </location>
</feature>
<evidence type="ECO:0000313" key="8">
    <source>
        <dbReference type="EMBL" id="GLY76543.1"/>
    </source>
</evidence>
<feature type="transmembrane region" description="Helical" evidence="6">
    <location>
        <begin position="71"/>
        <end position="93"/>
    </location>
</feature>
<gene>
    <name evidence="8" type="ORF">Airi01_048100</name>
</gene>
<keyword evidence="3 6" id="KW-0812">Transmembrane</keyword>
<keyword evidence="2" id="KW-0813">Transport</keyword>
<dbReference type="InterPro" id="IPR036259">
    <property type="entry name" value="MFS_trans_sf"/>
</dbReference>
<organism evidence="8 9">
    <name type="scientific">Actinoallomurus iriomotensis</name>
    <dbReference type="NCBI Taxonomy" id="478107"/>
    <lineage>
        <taxon>Bacteria</taxon>
        <taxon>Bacillati</taxon>
        <taxon>Actinomycetota</taxon>
        <taxon>Actinomycetes</taxon>
        <taxon>Streptosporangiales</taxon>
        <taxon>Thermomonosporaceae</taxon>
        <taxon>Actinoallomurus</taxon>
    </lineage>
</organism>
<dbReference type="PROSITE" id="PS50850">
    <property type="entry name" value="MFS"/>
    <property type="match status" value="1"/>
</dbReference>
<protein>
    <recommendedName>
        <fullName evidence="7">Major facilitator superfamily (MFS) profile domain-containing protein</fullName>
    </recommendedName>
</protein>
<dbReference type="EMBL" id="BSTJ01000006">
    <property type="protein sequence ID" value="GLY76543.1"/>
    <property type="molecule type" value="Genomic_DNA"/>
</dbReference>
<comment type="caution">
    <text evidence="8">The sequence shown here is derived from an EMBL/GenBank/DDBJ whole genome shotgun (WGS) entry which is preliminary data.</text>
</comment>
<feature type="transmembrane region" description="Helical" evidence="6">
    <location>
        <begin position="114"/>
        <end position="136"/>
    </location>
</feature>
<evidence type="ECO:0000256" key="4">
    <source>
        <dbReference type="ARBA" id="ARBA00022989"/>
    </source>
</evidence>
<dbReference type="PANTHER" id="PTHR42718:SF9">
    <property type="entry name" value="MAJOR FACILITATOR SUPERFAMILY MULTIDRUG TRANSPORTER MFSC"/>
    <property type="match status" value="1"/>
</dbReference>
<keyword evidence="4 6" id="KW-1133">Transmembrane helix</keyword>